<evidence type="ECO:0000313" key="2">
    <source>
        <dbReference type="EMBL" id="MBP2401529.1"/>
    </source>
</evidence>
<comment type="caution">
    <text evidence="2">The sequence shown here is derived from an EMBL/GenBank/DDBJ whole genome shotgun (WGS) entry which is preliminary data.</text>
</comment>
<protein>
    <submittedName>
        <fullName evidence="2">Uncharacterized protein</fullName>
    </submittedName>
</protein>
<feature type="compositionally biased region" description="Basic and acidic residues" evidence="1">
    <location>
        <begin position="1"/>
        <end position="45"/>
    </location>
</feature>
<feature type="region of interest" description="Disordered" evidence="1">
    <location>
        <begin position="1"/>
        <end position="75"/>
    </location>
</feature>
<feature type="compositionally biased region" description="Basic and acidic residues" evidence="1">
    <location>
        <begin position="66"/>
        <end position="75"/>
    </location>
</feature>
<evidence type="ECO:0000313" key="3">
    <source>
        <dbReference type="Proteomes" id="UP001519291"/>
    </source>
</evidence>
<dbReference type="Proteomes" id="UP001519291">
    <property type="component" value="Unassembled WGS sequence"/>
</dbReference>
<reference evidence="2 3" key="1">
    <citation type="submission" date="2021-03" db="EMBL/GenBank/DDBJ databases">
        <title>Sequencing the genomes of 1000 actinobacteria strains.</title>
        <authorList>
            <person name="Klenk H.-P."/>
        </authorList>
    </citation>
    <scope>NUCLEOTIDE SEQUENCE [LARGE SCALE GENOMIC DNA]</scope>
    <source>
        <strain evidence="2 3">DSM 41480</strain>
    </source>
</reference>
<keyword evidence="3" id="KW-1185">Reference proteome</keyword>
<evidence type="ECO:0000256" key="1">
    <source>
        <dbReference type="SAM" id="MobiDB-lite"/>
    </source>
</evidence>
<gene>
    <name evidence="2" type="ORF">JO379_000998</name>
</gene>
<dbReference type="RefSeq" id="WP_130876494.1">
    <property type="nucleotide sequence ID" value="NZ_JAGIOH010000001.1"/>
</dbReference>
<proteinExistence type="predicted"/>
<dbReference type="GeneID" id="91567864"/>
<name>A0ABS4XYD4_9ACTN</name>
<accession>A0ABS4XYD4</accession>
<dbReference type="EMBL" id="JAGIOH010000001">
    <property type="protein sequence ID" value="MBP2401529.1"/>
    <property type="molecule type" value="Genomic_DNA"/>
</dbReference>
<sequence>MFDRKAEADMRLHSDRVAAELARKRREKEEREKTEREKAERERSEGGTAATDAPPPAAEAEEQDDDSAHGECEVR</sequence>
<organism evidence="2 3">
    <name type="scientific">Streptomyces syringium</name>
    <dbReference type="NCBI Taxonomy" id="76729"/>
    <lineage>
        <taxon>Bacteria</taxon>
        <taxon>Bacillati</taxon>
        <taxon>Actinomycetota</taxon>
        <taxon>Actinomycetes</taxon>
        <taxon>Kitasatosporales</taxon>
        <taxon>Streptomycetaceae</taxon>
        <taxon>Streptomyces</taxon>
    </lineage>
</organism>